<organism evidence="1">
    <name type="scientific">Arundo donax</name>
    <name type="common">Giant reed</name>
    <name type="synonym">Donax arundinaceus</name>
    <dbReference type="NCBI Taxonomy" id="35708"/>
    <lineage>
        <taxon>Eukaryota</taxon>
        <taxon>Viridiplantae</taxon>
        <taxon>Streptophyta</taxon>
        <taxon>Embryophyta</taxon>
        <taxon>Tracheophyta</taxon>
        <taxon>Spermatophyta</taxon>
        <taxon>Magnoliopsida</taxon>
        <taxon>Liliopsida</taxon>
        <taxon>Poales</taxon>
        <taxon>Poaceae</taxon>
        <taxon>PACMAD clade</taxon>
        <taxon>Arundinoideae</taxon>
        <taxon>Arundineae</taxon>
        <taxon>Arundo</taxon>
    </lineage>
</organism>
<dbReference type="AlphaFoldDB" id="A0A0A8YDW7"/>
<protein>
    <submittedName>
        <fullName evidence="1">Uncharacterized protein</fullName>
    </submittedName>
</protein>
<reference evidence="1" key="2">
    <citation type="journal article" date="2015" name="Data Brief">
        <title>Shoot transcriptome of the giant reed, Arundo donax.</title>
        <authorList>
            <person name="Barrero R.A."/>
            <person name="Guerrero F.D."/>
            <person name="Moolhuijzen P."/>
            <person name="Goolsby J.A."/>
            <person name="Tidwell J."/>
            <person name="Bellgard S.E."/>
            <person name="Bellgard M.I."/>
        </authorList>
    </citation>
    <scope>NUCLEOTIDE SEQUENCE</scope>
    <source>
        <tissue evidence="1">Shoot tissue taken approximately 20 cm above the soil surface</tissue>
    </source>
</reference>
<sequence>MLVMKSIQHGKEETVLPNLENALYYSMVALRLRMEDRKSLLLLPSNPAGTKNI</sequence>
<accession>A0A0A8YDW7</accession>
<reference evidence="1" key="1">
    <citation type="submission" date="2014-09" db="EMBL/GenBank/DDBJ databases">
        <authorList>
            <person name="Magalhaes I.L.F."/>
            <person name="Oliveira U."/>
            <person name="Santos F.R."/>
            <person name="Vidigal T.H.D.A."/>
            <person name="Brescovit A.D."/>
            <person name="Santos A.J."/>
        </authorList>
    </citation>
    <scope>NUCLEOTIDE SEQUENCE</scope>
    <source>
        <tissue evidence="1">Shoot tissue taken approximately 20 cm above the soil surface</tissue>
    </source>
</reference>
<evidence type="ECO:0000313" key="1">
    <source>
        <dbReference type="EMBL" id="JAD23783.1"/>
    </source>
</evidence>
<dbReference type="EMBL" id="GBRH01274112">
    <property type="protein sequence ID" value="JAD23783.1"/>
    <property type="molecule type" value="Transcribed_RNA"/>
</dbReference>
<name>A0A0A8YDW7_ARUDO</name>
<proteinExistence type="predicted"/>